<dbReference type="Proteomes" id="UP000325289">
    <property type="component" value="Unassembled WGS sequence"/>
</dbReference>
<dbReference type="EMBL" id="FOMS01000009">
    <property type="protein sequence ID" value="SFE41618.1"/>
    <property type="molecule type" value="Genomic_DNA"/>
</dbReference>
<feature type="transmembrane region" description="Helical" evidence="3">
    <location>
        <begin position="83"/>
        <end position="106"/>
    </location>
</feature>
<sequence length="447" mass="49383">MDQSREHGRDDDDAAEQGNRDDLPRWLQGKPTKMNAPRAAKAGAAKPAPSVQPAGGGAAQPPGAAPGAIRPPAQPARVQRRHVLLALSFLLWVVGPALFCAFYLFAIAHDQYASRVGFSVRTEEVGSAVELLGGITELSGSSSSDTDILYEFIQSQQMVRGLAEELPLREMYSVDGDPYFTLGEDARIEALWRYWQQMVKVFYDRGSGLIEVRVLAFDPEDAQTVAAAIYDQSSQMINQLSTIARADAMRYAEEELERAEDRLREARQATTAFRNRTGIIDPQADIQGQMGVVNALQQQLAEALVERATLLESNSSDPRVADIDRRIRAIRGQIADERSQLGQESGAEGTQTGPNGQSYSGLLEEYEALQADLEFAEQAYLSSRAARDGALAEAQRQSRYLASYVQPTLAETPEFPRRWVLLGMVAGFLFITWVIGTMIYYSLRDRR</sequence>
<name>A0A1I2ADI7_9RHOB</name>
<dbReference type="GO" id="GO:0004713">
    <property type="term" value="F:protein tyrosine kinase activity"/>
    <property type="evidence" value="ECO:0007669"/>
    <property type="project" value="TreeGrafter"/>
</dbReference>
<dbReference type="AlphaFoldDB" id="A0A1I2ADI7"/>
<feature type="compositionally biased region" description="Low complexity" evidence="2">
    <location>
        <begin position="36"/>
        <end position="73"/>
    </location>
</feature>
<dbReference type="PANTHER" id="PTHR32309:SF13">
    <property type="entry name" value="FERRIC ENTEROBACTIN TRANSPORT PROTEIN FEPE"/>
    <property type="match status" value="1"/>
</dbReference>
<proteinExistence type="predicted"/>
<gene>
    <name evidence="4" type="ORF">SAMN04515678_109178</name>
</gene>
<dbReference type="GO" id="GO:0005886">
    <property type="term" value="C:plasma membrane"/>
    <property type="evidence" value="ECO:0007669"/>
    <property type="project" value="TreeGrafter"/>
</dbReference>
<evidence type="ECO:0000313" key="5">
    <source>
        <dbReference type="Proteomes" id="UP000325289"/>
    </source>
</evidence>
<accession>A0A1I2ADI7</accession>
<feature type="compositionally biased region" description="Basic and acidic residues" evidence="2">
    <location>
        <begin position="1"/>
        <end position="10"/>
    </location>
</feature>
<evidence type="ECO:0000256" key="1">
    <source>
        <dbReference type="SAM" id="Coils"/>
    </source>
</evidence>
<feature type="region of interest" description="Disordered" evidence="2">
    <location>
        <begin position="1"/>
        <end position="73"/>
    </location>
</feature>
<dbReference type="PANTHER" id="PTHR32309">
    <property type="entry name" value="TYROSINE-PROTEIN KINASE"/>
    <property type="match status" value="1"/>
</dbReference>
<protein>
    <submittedName>
        <fullName evidence="4">Capsular polysaccharide transport system permease protein</fullName>
    </submittedName>
</protein>
<feature type="transmembrane region" description="Helical" evidence="3">
    <location>
        <begin position="419"/>
        <end position="443"/>
    </location>
</feature>
<evidence type="ECO:0000256" key="2">
    <source>
        <dbReference type="SAM" id="MobiDB-lite"/>
    </source>
</evidence>
<feature type="region of interest" description="Disordered" evidence="2">
    <location>
        <begin position="338"/>
        <end position="359"/>
    </location>
</feature>
<organism evidence="4 5">
    <name type="scientific">Roseivivax sediminis</name>
    <dbReference type="NCBI Taxonomy" id="936889"/>
    <lineage>
        <taxon>Bacteria</taxon>
        <taxon>Pseudomonadati</taxon>
        <taxon>Pseudomonadota</taxon>
        <taxon>Alphaproteobacteria</taxon>
        <taxon>Rhodobacterales</taxon>
        <taxon>Roseobacteraceae</taxon>
        <taxon>Roseivivax</taxon>
    </lineage>
</organism>
<keyword evidence="5" id="KW-1185">Reference proteome</keyword>
<evidence type="ECO:0000256" key="3">
    <source>
        <dbReference type="SAM" id="Phobius"/>
    </source>
</evidence>
<keyword evidence="3" id="KW-0472">Membrane</keyword>
<evidence type="ECO:0000313" key="4">
    <source>
        <dbReference type="EMBL" id="SFE41618.1"/>
    </source>
</evidence>
<feature type="compositionally biased region" description="Polar residues" evidence="2">
    <location>
        <begin position="340"/>
        <end position="359"/>
    </location>
</feature>
<keyword evidence="3" id="KW-1133">Transmembrane helix</keyword>
<keyword evidence="1" id="KW-0175">Coiled coil</keyword>
<feature type="coiled-coil region" evidence="1">
    <location>
        <begin position="249"/>
        <end position="313"/>
    </location>
</feature>
<reference evidence="4 5" key="1">
    <citation type="submission" date="2016-10" db="EMBL/GenBank/DDBJ databases">
        <authorList>
            <person name="Varghese N."/>
            <person name="Submissions S."/>
        </authorList>
    </citation>
    <scope>NUCLEOTIDE SEQUENCE [LARGE SCALE GENOMIC DNA]</scope>
    <source>
        <strain evidence="5">YIM D21,KCTC 23444,ACCC 10710</strain>
    </source>
</reference>
<keyword evidence="3" id="KW-0812">Transmembrane</keyword>
<dbReference type="InterPro" id="IPR050445">
    <property type="entry name" value="Bact_polysacc_biosynth/exp"/>
</dbReference>